<keyword evidence="1" id="KW-1133">Transmembrane helix</keyword>
<feature type="transmembrane region" description="Helical" evidence="1">
    <location>
        <begin position="701"/>
        <end position="721"/>
    </location>
</feature>
<dbReference type="PANTHER" id="PTHR43685:SF3">
    <property type="entry name" value="SLR2126 PROTEIN"/>
    <property type="match status" value="1"/>
</dbReference>
<accession>A0A6J6CCS5</accession>
<keyword evidence="1" id="KW-0812">Transmembrane</keyword>
<dbReference type="Gene3D" id="3.90.550.10">
    <property type="entry name" value="Spore Coat Polysaccharide Biosynthesis Protein SpsA, Chain A"/>
    <property type="match status" value="1"/>
</dbReference>
<name>A0A6J6CCS5_9ZZZZ</name>
<keyword evidence="1" id="KW-0472">Membrane</keyword>
<feature type="transmembrane region" description="Helical" evidence="1">
    <location>
        <begin position="246"/>
        <end position="267"/>
    </location>
</feature>
<dbReference type="AlphaFoldDB" id="A0A6J6CCS5"/>
<proteinExistence type="predicted"/>
<dbReference type="SUPFAM" id="SSF53448">
    <property type="entry name" value="Nucleotide-diphospho-sugar transferases"/>
    <property type="match status" value="1"/>
</dbReference>
<feature type="transmembrane region" description="Helical" evidence="1">
    <location>
        <begin position="560"/>
        <end position="579"/>
    </location>
</feature>
<dbReference type="Pfam" id="PF13641">
    <property type="entry name" value="Glyco_tranf_2_3"/>
    <property type="match status" value="1"/>
</dbReference>
<reference evidence="2" key="1">
    <citation type="submission" date="2020-05" db="EMBL/GenBank/DDBJ databases">
        <authorList>
            <person name="Chiriac C."/>
            <person name="Salcher M."/>
            <person name="Ghai R."/>
            <person name="Kavagutti S V."/>
        </authorList>
    </citation>
    <scope>NUCLEOTIDE SEQUENCE</scope>
</reference>
<feature type="transmembrane region" description="Helical" evidence="1">
    <location>
        <begin position="645"/>
        <end position="662"/>
    </location>
</feature>
<evidence type="ECO:0000256" key="1">
    <source>
        <dbReference type="SAM" id="Phobius"/>
    </source>
</evidence>
<protein>
    <submittedName>
        <fullName evidence="2">Unannotated protein</fullName>
    </submittedName>
</protein>
<dbReference type="InterPro" id="IPR029044">
    <property type="entry name" value="Nucleotide-diphossugar_trans"/>
</dbReference>
<feature type="transmembrane region" description="Helical" evidence="1">
    <location>
        <begin position="618"/>
        <end position="638"/>
    </location>
</feature>
<feature type="transmembrane region" description="Helical" evidence="1">
    <location>
        <begin position="430"/>
        <end position="453"/>
    </location>
</feature>
<sequence>MTANVCAIVLSHDQPQFLERVLADLKNQTVKPSRVLIVDTSTNPSNSNHGFEVLKLDPKTKFASAIEAAVRHTSTEGFLWILHDDSAPDSRALEHLVREVELSPSLAIVGPKQVDWDNPKIIKQLGLTLTRTGKLFSRVRGEFDQGQHDNSEDVMAVGTAGALINLEVYRAIRGFDSKAPVYAADVDFSIRARLQGSRVAVAPNAKVSHKMLSMQGARPLRWLGTNPATAIRQAELHLALSYANPALFILGWLLLVPAAVVNSVLLALRSKSYAIPAELAASLLVFLNLRSVLSSRAKIQQTTSIRISSLSGLRATAQEVRNDNKKAKDEEVSKKLLASHAMGETEQLQVAPNAGLVASGAIWWALGLLAINLPWVPTNIAISGAGVTPLSSNWLEIFSQAGSNSHSIGLGFVGAADPWVWALTLFSAPLFFLPTFAVTLFLFLAIPIAFVGAFKLSELVSTRNIVRIVASASYALWPALTGALSQAKFSQVLAIALLPWLLYSLGRVARIGFKDSTRFPRTHVGIAAILLAMIASSSPILGLVLLVMIITTAVLRPTKILPLLFSTALAFAWFLPVVIERAVSGNWLSLLLDPGINVPDSLDANWTLPFFGFGFDSLSFGLFITVPVLVFALLAILAPKLRETLPLWAIALAALGTSWVIVGTQFDLGNGSNLGIDITALLGLFGLALVLLLAHVADASLVLRITALASVALLGLAPAAFQLATNPPAVTYSDGRIVPSIIQADVSTGSYWRTLQLESSVEGGLVASVFSGEGVKLDQISSGYKISNTTNPAVNPDYQELGQLVANLASANGAEILPSLEKFGIGYILVNPIDRNLQLALDSTRELESIGATDFGQLWKVTAVTAGTKDNSFDLGPIKIGQIAVLVLFAWFAIPAQRRKKRKTKDSEIFIDSEEAS</sequence>
<dbReference type="EMBL" id="CAEZSX010000014">
    <property type="protein sequence ID" value="CAB4549014.1"/>
    <property type="molecule type" value="Genomic_DNA"/>
</dbReference>
<evidence type="ECO:0000313" key="2">
    <source>
        <dbReference type="EMBL" id="CAB4549014.1"/>
    </source>
</evidence>
<gene>
    <name evidence="2" type="ORF">UFOPK1537_00178</name>
</gene>
<organism evidence="2">
    <name type="scientific">freshwater metagenome</name>
    <dbReference type="NCBI Taxonomy" id="449393"/>
    <lineage>
        <taxon>unclassified sequences</taxon>
        <taxon>metagenomes</taxon>
        <taxon>ecological metagenomes</taxon>
    </lineage>
</organism>
<dbReference type="PANTHER" id="PTHR43685">
    <property type="entry name" value="GLYCOSYLTRANSFERASE"/>
    <property type="match status" value="1"/>
</dbReference>
<feature type="transmembrane region" description="Helical" evidence="1">
    <location>
        <begin position="878"/>
        <end position="896"/>
    </location>
</feature>
<feature type="transmembrane region" description="Helical" evidence="1">
    <location>
        <begin position="525"/>
        <end position="548"/>
    </location>
</feature>
<feature type="transmembrane region" description="Helical" evidence="1">
    <location>
        <begin position="492"/>
        <end position="513"/>
    </location>
</feature>
<feature type="transmembrane region" description="Helical" evidence="1">
    <location>
        <begin position="674"/>
        <end position="694"/>
    </location>
</feature>
<dbReference type="InterPro" id="IPR050834">
    <property type="entry name" value="Glycosyltransf_2"/>
</dbReference>